<gene>
    <name evidence="1" type="ORF">ZEAMMB73_Zm00001d035270</name>
</gene>
<name>A0A1D6LF87_MAIZE</name>
<reference evidence="1" key="1">
    <citation type="submission" date="2015-12" db="EMBL/GenBank/DDBJ databases">
        <title>Update maize B73 reference genome by single molecule sequencing technologies.</title>
        <authorList>
            <consortium name="Maize Genome Sequencing Project"/>
            <person name="Ware D."/>
        </authorList>
    </citation>
    <scope>NUCLEOTIDE SEQUENCE</scope>
    <source>
        <tissue evidence="1">Seedling</tissue>
    </source>
</reference>
<sequence length="72" mass="8118">MDSLQFLVTKPAHNMQMFPGSLQGLLSALSNALSNLPESLWCMHFSKRIKDWSRRPVSIFLLGDVINRGCLV</sequence>
<organism evidence="1">
    <name type="scientific">Zea mays</name>
    <name type="common">Maize</name>
    <dbReference type="NCBI Taxonomy" id="4577"/>
    <lineage>
        <taxon>Eukaryota</taxon>
        <taxon>Viridiplantae</taxon>
        <taxon>Streptophyta</taxon>
        <taxon>Embryophyta</taxon>
        <taxon>Tracheophyta</taxon>
        <taxon>Spermatophyta</taxon>
        <taxon>Magnoliopsida</taxon>
        <taxon>Liliopsida</taxon>
        <taxon>Poales</taxon>
        <taxon>Poaceae</taxon>
        <taxon>PACMAD clade</taxon>
        <taxon>Panicoideae</taxon>
        <taxon>Andropogonodae</taxon>
        <taxon>Andropogoneae</taxon>
        <taxon>Tripsacinae</taxon>
        <taxon>Zea</taxon>
    </lineage>
</organism>
<evidence type="ECO:0000313" key="1">
    <source>
        <dbReference type="EMBL" id="AQK78603.1"/>
    </source>
</evidence>
<proteinExistence type="predicted"/>
<protein>
    <submittedName>
        <fullName evidence="1">Sterile alpha motif (SAM) domain-containing protein</fullName>
    </submittedName>
</protein>
<dbReference type="AlphaFoldDB" id="A0A1D6LF87"/>
<accession>A0A1D6LF87</accession>
<dbReference type="EMBL" id="CM000782">
    <property type="protein sequence ID" value="AQK78603.1"/>
    <property type="molecule type" value="Genomic_DNA"/>
</dbReference>